<keyword evidence="5 8" id="KW-1133">Transmembrane helix</keyword>
<protein>
    <submittedName>
        <fullName evidence="9">Biopolymer transport protein ExbD</fullName>
    </submittedName>
</protein>
<evidence type="ECO:0000313" key="9">
    <source>
        <dbReference type="EMBL" id="AKJ64798.1"/>
    </source>
</evidence>
<dbReference type="KEGG" id="vbl:L21SP4_01555"/>
<organism evidence="9 10">
    <name type="scientific">Kiritimatiella glycovorans</name>
    <dbReference type="NCBI Taxonomy" id="1307763"/>
    <lineage>
        <taxon>Bacteria</taxon>
        <taxon>Pseudomonadati</taxon>
        <taxon>Kiritimatiellota</taxon>
        <taxon>Kiritimatiellia</taxon>
        <taxon>Kiritimatiellales</taxon>
        <taxon>Kiritimatiellaceae</taxon>
        <taxon>Kiritimatiella</taxon>
    </lineage>
</organism>
<evidence type="ECO:0000256" key="4">
    <source>
        <dbReference type="ARBA" id="ARBA00022692"/>
    </source>
</evidence>
<evidence type="ECO:0000256" key="6">
    <source>
        <dbReference type="ARBA" id="ARBA00023136"/>
    </source>
</evidence>
<dbReference type="EMBL" id="CP010904">
    <property type="protein sequence ID" value="AKJ64798.1"/>
    <property type="molecule type" value="Genomic_DNA"/>
</dbReference>
<dbReference type="Gene3D" id="3.30.420.270">
    <property type="match status" value="1"/>
</dbReference>
<keyword evidence="6 8" id="KW-0472">Membrane</keyword>
<evidence type="ECO:0000256" key="1">
    <source>
        <dbReference type="ARBA" id="ARBA00004162"/>
    </source>
</evidence>
<dbReference type="GO" id="GO:0005886">
    <property type="term" value="C:plasma membrane"/>
    <property type="evidence" value="ECO:0007669"/>
    <property type="project" value="UniProtKB-SubCell"/>
</dbReference>
<dbReference type="Proteomes" id="UP000035268">
    <property type="component" value="Chromosome"/>
</dbReference>
<evidence type="ECO:0000256" key="2">
    <source>
        <dbReference type="ARBA" id="ARBA00005811"/>
    </source>
</evidence>
<evidence type="ECO:0000256" key="8">
    <source>
        <dbReference type="SAM" id="Phobius"/>
    </source>
</evidence>
<evidence type="ECO:0000256" key="7">
    <source>
        <dbReference type="RuleBase" id="RU003879"/>
    </source>
</evidence>
<dbReference type="GO" id="GO:0015031">
    <property type="term" value="P:protein transport"/>
    <property type="evidence" value="ECO:0007669"/>
    <property type="project" value="UniProtKB-KW"/>
</dbReference>
<dbReference type="PANTHER" id="PTHR30558">
    <property type="entry name" value="EXBD MEMBRANE COMPONENT OF PMF-DRIVEN MACROMOLECULE IMPORT SYSTEM"/>
    <property type="match status" value="1"/>
</dbReference>
<accession>A0A0G3EEL3</accession>
<dbReference type="STRING" id="1307763.L21SP4_01555"/>
<evidence type="ECO:0000256" key="3">
    <source>
        <dbReference type="ARBA" id="ARBA00022475"/>
    </source>
</evidence>
<keyword evidence="10" id="KW-1185">Reference proteome</keyword>
<keyword evidence="7" id="KW-0813">Transport</keyword>
<name>A0A0G3EEL3_9BACT</name>
<feature type="transmembrane region" description="Helical" evidence="8">
    <location>
        <begin position="21"/>
        <end position="39"/>
    </location>
</feature>
<dbReference type="PANTHER" id="PTHR30558:SF13">
    <property type="entry name" value="BIOPOLYMER TRANSPORT PROTEIN EXBD2"/>
    <property type="match status" value="1"/>
</dbReference>
<proteinExistence type="inferred from homology"/>
<evidence type="ECO:0000256" key="5">
    <source>
        <dbReference type="ARBA" id="ARBA00022989"/>
    </source>
</evidence>
<dbReference type="GO" id="GO:0022857">
    <property type="term" value="F:transmembrane transporter activity"/>
    <property type="evidence" value="ECO:0007669"/>
    <property type="project" value="InterPro"/>
</dbReference>
<dbReference type="Pfam" id="PF02472">
    <property type="entry name" value="ExbD"/>
    <property type="match status" value="1"/>
</dbReference>
<keyword evidence="4 7" id="KW-0812">Transmembrane</keyword>
<sequence>MKRVTLSEQAERGVEVNMSPLIDCVFLLLIFFIVTTVFVEETGVEIQKPQAASAQDMDKHSIMIALTADGRVVFGGREIGVNGVRGVVARQLREKESPVIILADGDARTSPLVDVIDECKLAGAKQVSIAASRRD</sequence>
<gene>
    <name evidence="9" type="ORF">L21SP4_01555</name>
</gene>
<dbReference type="AlphaFoldDB" id="A0A0G3EEL3"/>
<dbReference type="PATRIC" id="fig|1609981.3.peg.1614"/>
<reference evidence="10" key="1">
    <citation type="submission" date="2015-02" db="EMBL/GenBank/DDBJ databases">
        <title>Description and complete genome sequence of the first cultured representative of the subdivision 5 of the Verrucomicrobia phylum.</title>
        <authorList>
            <person name="Spring S."/>
            <person name="Bunk B."/>
            <person name="Sproer C."/>
            <person name="Klenk H.-P."/>
        </authorList>
    </citation>
    <scope>NUCLEOTIDE SEQUENCE [LARGE SCALE GENOMIC DNA]</scope>
    <source>
        <strain evidence="10">L21-Fru-AB</strain>
    </source>
</reference>
<comment type="similarity">
    <text evidence="2 7">Belongs to the ExbD/TolR family.</text>
</comment>
<keyword evidence="3" id="KW-1003">Cell membrane</keyword>
<reference evidence="9 10" key="2">
    <citation type="journal article" date="2016" name="ISME J.">
        <title>Characterization of the first cultured representative of Verrucomicrobia subdivision 5 indicates the proposal of a novel phylum.</title>
        <authorList>
            <person name="Spring S."/>
            <person name="Bunk B."/>
            <person name="Sproer C."/>
            <person name="Schumann P."/>
            <person name="Rohde M."/>
            <person name="Tindall B.J."/>
            <person name="Klenk H.P."/>
        </authorList>
    </citation>
    <scope>NUCLEOTIDE SEQUENCE [LARGE SCALE GENOMIC DNA]</scope>
    <source>
        <strain evidence="9 10">L21-Fru-AB</strain>
    </source>
</reference>
<comment type="subcellular location">
    <subcellularLocation>
        <location evidence="1">Cell membrane</location>
        <topology evidence="1">Single-pass membrane protein</topology>
    </subcellularLocation>
    <subcellularLocation>
        <location evidence="7">Cell membrane</location>
        <topology evidence="7">Single-pass type II membrane protein</topology>
    </subcellularLocation>
</comment>
<evidence type="ECO:0000313" key="10">
    <source>
        <dbReference type="Proteomes" id="UP000035268"/>
    </source>
</evidence>
<keyword evidence="7" id="KW-0653">Protein transport</keyword>
<dbReference type="RefSeq" id="WP_052882091.1">
    <property type="nucleotide sequence ID" value="NZ_CP010904.1"/>
</dbReference>
<dbReference type="InterPro" id="IPR003400">
    <property type="entry name" value="ExbD"/>
</dbReference>